<dbReference type="AlphaFoldDB" id="A0A0F9EWU0"/>
<dbReference type="InterPro" id="IPR024078">
    <property type="entry name" value="LmbE-like_dom_sf"/>
</dbReference>
<proteinExistence type="predicted"/>
<dbReference type="SUPFAM" id="SSF102588">
    <property type="entry name" value="LmbE-like"/>
    <property type="match status" value="1"/>
</dbReference>
<reference evidence="1" key="1">
    <citation type="journal article" date="2015" name="Nature">
        <title>Complex archaea that bridge the gap between prokaryotes and eukaryotes.</title>
        <authorList>
            <person name="Spang A."/>
            <person name="Saw J.H."/>
            <person name="Jorgensen S.L."/>
            <person name="Zaremba-Niedzwiedzka K."/>
            <person name="Martijn J."/>
            <person name="Lind A.E."/>
            <person name="van Eijk R."/>
            <person name="Schleper C."/>
            <person name="Guy L."/>
            <person name="Ettema T.J."/>
        </authorList>
    </citation>
    <scope>NUCLEOTIDE SEQUENCE</scope>
</reference>
<sequence>MVFTHYYDYYNCDHNTVHKITNDVGIHLTIKNIPTKNPPIENNPYMYFMDTINGIGFEPEEYVDITDVMGQKKEALRAHESQYTWLKEFSKVDYIDMMETQAKFRGYQCGVKYAEAYKGVKAWPRGITKSLLPQYL</sequence>
<comment type="caution">
    <text evidence="1">The sequence shown here is derived from an EMBL/GenBank/DDBJ whole genome shotgun (WGS) entry which is preliminary data.</text>
</comment>
<evidence type="ECO:0000313" key="1">
    <source>
        <dbReference type="EMBL" id="KKL49415.1"/>
    </source>
</evidence>
<accession>A0A0F9EWU0</accession>
<dbReference type="Gene3D" id="3.40.50.10320">
    <property type="entry name" value="LmbE-like"/>
    <property type="match status" value="1"/>
</dbReference>
<dbReference type="EMBL" id="LAZR01032965">
    <property type="protein sequence ID" value="KKL49415.1"/>
    <property type="molecule type" value="Genomic_DNA"/>
</dbReference>
<protein>
    <submittedName>
        <fullName evidence="1">Uncharacterized protein</fullName>
    </submittedName>
</protein>
<name>A0A0F9EWU0_9ZZZZ</name>
<organism evidence="1">
    <name type="scientific">marine sediment metagenome</name>
    <dbReference type="NCBI Taxonomy" id="412755"/>
    <lineage>
        <taxon>unclassified sequences</taxon>
        <taxon>metagenomes</taxon>
        <taxon>ecological metagenomes</taxon>
    </lineage>
</organism>
<gene>
    <name evidence="1" type="ORF">LCGC14_2315730</name>
</gene>